<organism evidence="2 3">
    <name type="scientific">Liparis tanakae</name>
    <name type="common">Tanaka's snailfish</name>
    <dbReference type="NCBI Taxonomy" id="230148"/>
    <lineage>
        <taxon>Eukaryota</taxon>
        <taxon>Metazoa</taxon>
        <taxon>Chordata</taxon>
        <taxon>Craniata</taxon>
        <taxon>Vertebrata</taxon>
        <taxon>Euteleostomi</taxon>
        <taxon>Actinopterygii</taxon>
        <taxon>Neopterygii</taxon>
        <taxon>Teleostei</taxon>
        <taxon>Neoteleostei</taxon>
        <taxon>Acanthomorphata</taxon>
        <taxon>Eupercaria</taxon>
        <taxon>Perciformes</taxon>
        <taxon>Cottioidei</taxon>
        <taxon>Cottales</taxon>
        <taxon>Liparidae</taxon>
        <taxon>Liparis</taxon>
    </lineage>
</organism>
<dbReference type="AlphaFoldDB" id="A0A4Z2GZR5"/>
<comment type="caution">
    <text evidence="2">The sequence shown here is derived from an EMBL/GenBank/DDBJ whole genome shotgun (WGS) entry which is preliminary data.</text>
</comment>
<protein>
    <submittedName>
        <fullName evidence="2">Uncharacterized protein</fullName>
    </submittedName>
</protein>
<evidence type="ECO:0000313" key="2">
    <source>
        <dbReference type="EMBL" id="TNN59117.1"/>
    </source>
</evidence>
<accession>A0A4Z2GZR5</accession>
<keyword evidence="3" id="KW-1185">Reference proteome</keyword>
<sequence length="218" mass="24023">MNEREAWKVERGVWRVAWWAWSPGEAGRRGQTGNEKGGGRKETDRVLGEEAGVQPSPEPDEGNSDVPVPRTSPPGSSDLEELYFSSSERSSFSRATRALYVALASISSASWAARASLLRNSSELSRSRGTLGNERRSERVNEATSVSGKDPEETFTNIGKLTWLEILLFMLAIDLTANCCICEVFCGADKERMLMNGRQLMVAWRHAAALSCLRSHGL</sequence>
<feature type="compositionally biased region" description="Basic and acidic residues" evidence="1">
    <location>
        <begin position="37"/>
        <end position="48"/>
    </location>
</feature>
<dbReference type="Proteomes" id="UP000314294">
    <property type="component" value="Unassembled WGS sequence"/>
</dbReference>
<proteinExistence type="predicted"/>
<dbReference type="EMBL" id="SRLO01000363">
    <property type="protein sequence ID" value="TNN59117.1"/>
    <property type="molecule type" value="Genomic_DNA"/>
</dbReference>
<feature type="region of interest" description="Disordered" evidence="1">
    <location>
        <begin position="24"/>
        <end position="80"/>
    </location>
</feature>
<evidence type="ECO:0000313" key="3">
    <source>
        <dbReference type="Proteomes" id="UP000314294"/>
    </source>
</evidence>
<name>A0A4Z2GZR5_9TELE</name>
<evidence type="ECO:0000256" key="1">
    <source>
        <dbReference type="SAM" id="MobiDB-lite"/>
    </source>
</evidence>
<feature type="region of interest" description="Disordered" evidence="1">
    <location>
        <begin position="124"/>
        <end position="151"/>
    </location>
</feature>
<reference evidence="2 3" key="1">
    <citation type="submission" date="2019-03" db="EMBL/GenBank/DDBJ databases">
        <title>First draft genome of Liparis tanakae, snailfish: a comprehensive survey of snailfish specific genes.</title>
        <authorList>
            <person name="Kim W."/>
            <person name="Song I."/>
            <person name="Jeong J.-H."/>
            <person name="Kim D."/>
            <person name="Kim S."/>
            <person name="Ryu S."/>
            <person name="Song J.Y."/>
            <person name="Lee S.K."/>
        </authorList>
    </citation>
    <scope>NUCLEOTIDE SEQUENCE [LARGE SCALE GENOMIC DNA]</scope>
    <source>
        <tissue evidence="2">Muscle</tissue>
    </source>
</reference>
<gene>
    <name evidence="2" type="ORF">EYF80_030651</name>
</gene>